<comment type="caution">
    <text evidence="7">The sequence shown here is derived from an EMBL/GenBank/DDBJ whole genome shotgun (WGS) entry which is preliminary data.</text>
</comment>
<dbReference type="GO" id="GO:0016301">
    <property type="term" value="F:kinase activity"/>
    <property type="evidence" value="ECO:0007669"/>
    <property type="project" value="UniProtKB-KW"/>
</dbReference>
<feature type="domain" description="Carbohydrate kinase PfkB" evidence="6">
    <location>
        <begin position="14"/>
        <end position="298"/>
    </location>
</feature>
<dbReference type="InterPro" id="IPR002173">
    <property type="entry name" value="Carboh/pur_kinase_PfkB_CS"/>
</dbReference>
<name>A0ABR8QFD9_9CELL</name>
<dbReference type="CDD" id="cd01167">
    <property type="entry name" value="bac_FRK"/>
    <property type="match status" value="1"/>
</dbReference>
<keyword evidence="2" id="KW-0808">Transferase</keyword>
<keyword evidence="8" id="KW-1185">Reference proteome</keyword>
<dbReference type="InterPro" id="IPR029056">
    <property type="entry name" value="Ribokinase-like"/>
</dbReference>
<accession>A0ABR8QFD9</accession>
<gene>
    <name evidence="7" type="ORF">H9657_12730</name>
</gene>
<dbReference type="PANTHER" id="PTHR43085">
    <property type="entry name" value="HEXOKINASE FAMILY MEMBER"/>
    <property type="match status" value="1"/>
</dbReference>
<protein>
    <submittedName>
        <fullName evidence="7">Carbohydrate kinase</fullName>
    </submittedName>
</protein>
<evidence type="ECO:0000256" key="4">
    <source>
        <dbReference type="ARBA" id="ARBA00022777"/>
    </source>
</evidence>
<dbReference type="PROSITE" id="PS00583">
    <property type="entry name" value="PFKB_KINASES_1"/>
    <property type="match status" value="1"/>
</dbReference>
<sequence length="305" mass="31814">MPPPFLVVGESVADVISPRGGRPTTHPGGSPANVAYGLARLGEAVELLTELGDDEDGMLLRTHLERAGVGVRVGRPDPARRTPRATAVLDGTGAARYEFDIEWALDPAAPAPRCRHLHTGSLAVLLEPGASTVRQVVDEARVEATVSLDPNIRPALSGSPPEARARVERLAAVADIVKASDEDLQWLYPGDTLDAAAGRLLRCGPALVVVTRGAAGACARTAAGMVDVAAPPTRVVDTVGAGDSFMAAMLHELARRDLVGAARRCRLRELDADLVRQVLGVAARAAAVTVSRAGAALPTRDELRA</sequence>
<evidence type="ECO:0000313" key="7">
    <source>
        <dbReference type="EMBL" id="MBD7919136.1"/>
    </source>
</evidence>
<keyword evidence="5" id="KW-0067">ATP-binding</keyword>
<evidence type="ECO:0000256" key="2">
    <source>
        <dbReference type="ARBA" id="ARBA00022679"/>
    </source>
</evidence>
<dbReference type="SUPFAM" id="SSF53613">
    <property type="entry name" value="Ribokinase-like"/>
    <property type="match status" value="1"/>
</dbReference>
<reference evidence="7 8" key="1">
    <citation type="submission" date="2020-08" db="EMBL/GenBank/DDBJ databases">
        <title>A Genomic Blueprint of the Chicken Gut Microbiome.</title>
        <authorList>
            <person name="Gilroy R."/>
            <person name="Ravi A."/>
            <person name="Getino M."/>
            <person name="Pursley I."/>
            <person name="Horton D.L."/>
            <person name="Alikhan N.-F."/>
            <person name="Baker D."/>
            <person name="Gharbi K."/>
            <person name="Hall N."/>
            <person name="Watson M."/>
            <person name="Adriaenssens E.M."/>
            <person name="Foster-Nyarko E."/>
            <person name="Jarju S."/>
            <person name="Secka A."/>
            <person name="Antonio M."/>
            <person name="Oren A."/>
            <person name="Chaudhuri R."/>
            <person name="La Ragione R.M."/>
            <person name="Hildebrand F."/>
            <person name="Pallen M.J."/>
        </authorList>
    </citation>
    <scope>NUCLEOTIDE SEQUENCE [LARGE SCALE GENOMIC DNA]</scope>
    <source>
        <strain evidence="7 8">Sa3CUA2</strain>
    </source>
</reference>
<keyword evidence="3" id="KW-0547">Nucleotide-binding</keyword>
<dbReference type="PANTHER" id="PTHR43085:SF1">
    <property type="entry name" value="PSEUDOURIDINE KINASE-RELATED"/>
    <property type="match status" value="1"/>
</dbReference>
<dbReference type="InterPro" id="IPR050306">
    <property type="entry name" value="PfkB_Carbo_kinase"/>
</dbReference>
<proteinExistence type="inferred from homology"/>
<comment type="similarity">
    <text evidence="1">Belongs to the carbohydrate kinase PfkB family.</text>
</comment>
<dbReference type="EMBL" id="JACSQV010000010">
    <property type="protein sequence ID" value="MBD7919136.1"/>
    <property type="molecule type" value="Genomic_DNA"/>
</dbReference>
<dbReference type="Pfam" id="PF00294">
    <property type="entry name" value="PfkB"/>
    <property type="match status" value="1"/>
</dbReference>
<evidence type="ECO:0000256" key="1">
    <source>
        <dbReference type="ARBA" id="ARBA00010688"/>
    </source>
</evidence>
<organism evidence="7 8">
    <name type="scientific">Cellulomonas avistercoris</name>
    <dbReference type="NCBI Taxonomy" id="2762242"/>
    <lineage>
        <taxon>Bacteria</taxon>
        <taxon>Bacillati</taxon>
        <taxon>Actinomycetota</taxon>
        <taxon>Actinomycetes</taxon>
        <taxon>Micrococcales</taxon>
        <taxon>Cellulomonadaceae</taxon>
        <taxon>Cellulomonas</taxon>
    </lineage>
</organism>
<evidence type="ECO:0000256" key="3">
    <source>
        <dbReference type="ARBA" id="ARBA00022741"/>
    </source>
</evidence>
<keyword evidence="4 7" id="KW-0418">Kinase</keyword>
<dbReference type="PROSITE" id="PS00584">
    <property type="entry name" value="PFKB_KINASES_2"/>
    <property type="match status" value="1"/>
</dbReference>
<evidence type="ECO:0000259" key="6">
    <source>
        <dbReference type="Pfam" id="PF00294"/>
    </source>
</evidence>
<evidence type="ECO:0000313" key="8">
    <source>
        <dbReference type="Proteomes" id="UP000604241"/>
    </source>
</evidence>
<dbReference type="InterPro" id="IPR011611">
    <property type="entry name" value="PfkB_dom"/>
</dbReference>
<evidence type="ECO:0000256" key="5">
    <source>
        <dbReference type="ARBA" id="ARBA00022840"/>
    </source>
</evidence>
<dbReference type="Proteomes" id="UP000604241">
    <property type="component" value="Unassembled WGS sequence"/>
</dbReference>
<dbReference type="Gene3D" id="3.40.1190.20">
    <property type="match status" value="1"/>
</dbReference>